<reference evidence="3" key="1">
    <citation type="submission" date="2015-06" db="EMBL/GenBank/DDBJ databases">
        <title>Expansion of signal transduction pathways in fungi by whole-genome duplication.</title>
        <authorList>
            <consortium name="DOE Joint Genome Institute"/>
            <person name="Corrochano L.M."/>
            <person name="Kuo A."/>
            <person name="Marcet-Houben M."/>
            <person name="Polaino S."/>
            <person name="Salamov A."/>
            <person name="Villalobos J.M."/>
            <person name="Alvarez M.I."/>
            <person name="Avalos J."/>
            <person name="Benito E.P."/>
            <person name="Benoit I."/>
            <person name="Burger G."/>
            <person name="Camino L.P."/>
            <person name="Canovas D."/>
            <person name="Cerda-Olmedo E."/>
            <person name="Cheng J.-F."/>
            <person name="Dominguez A."/>
            <person name="Elias M."/>
            <person name="Eslava A.P."/>
            <person name="Glaser F."/>
            <person name="Grimwood J."/>
            <person name="Gutierrez G."/>
            <person name="Heitman J."/>
            <person name="Henrissat B."/>
            <person name="Iturriaga E.A."/>
            <person name="Lang B.F."/>
            <person name="Lavin J.L."/>
            <person name="Lee S."/>
            <person name="Li W."/>
            <person name="Lindquist E."/>
            <person name="Lopez-Garcia S."/>
            <person name="Luque E.M."/>
            <person name="Marcos A.T."/>
            <person name="Martin J."/>
            <person name="McCluskey K."/>
            <person name="Medina H.R."/>
            <person name="Miralles-Duran A."/>
            <person name="Miyazaki A."/>
            <person name="Munoz-Torres E."/>
            <person name="Oguiza J.A."/>
            <person name="Ohm R."/>
            <person name="Olmedo M."/>
            <person name="Orejas M."/>
            <person name="Ortiz-Castellanos L."/>
            <person name="Pisabarro A.G."/>
            <person name="Rodriguez-Romero J."/>
            <person name="Ruiz-Herrera J."/>
            <person name="Ruiz-Vazquez R."/>
            <person name="Sanz C."/>
            <person name="Schackwitz W."/>
            <person name="Schmutz J."/>
            <person name="Shahriari M."/>
            <person name="Shelest E."/>
            <person name="Silva-Franco F."/>
            <person name="Soanes D."/>
            <person name="Syed K."/>
            <person name="Tagua V.G."/>
            <person name="Talbot N.J."/>
            <person name="Thon M."/>
            <person name="De vries R.P."/>
            <person name="Wiebenga A."/>
            <person name="Yadav J.S."/>
            <person name="Braun E.L."/>
            <person name="Baker S."/>
            <person name="Garre V."/>
            <person name="Horwitz B."/>
            <person name="Torres-Martinez S."/>
            <person name="Idnurm A."/>
            <person name="Herrera-Estrella A."/>
            <person name="Gabaldon T."/>
            <person name="Grigoriev I.V."/>
        </authorList>
    </citation>
    <scope>NUCLEOTIDE SEQUENCE [LARGE SCALE GENOMIC DNA]</scope>
    <source>
        <strain evidence="3">NRRL 1555(-)</strain>
    </source>
</reference>
<dbReference type="InParanoid" id="A0A167JQ48"/>
<name>A0A167JQ48_PHYB8</name>
<dbReference type="GeneID" id="29003270"/>
<dbReference type="AlphaFoldDB" id="A0A167JQ48"/>
<evidence type="ECO:0000313" key="3">
    <source>
        <dbReference type="Proteomes" id="UP000077315"/>
    </source>
</evidence>
<protein>
    <submittedName>
        <fullName evidence="2">Uncharacterized protein</fullName>
    </submittedName>
</protein>
<dbReference type="OrthoDB" id="2270683at2759"/>
<dbReference type="VEuPathDB" id="FungiDB:PHYBLDRAFT_70936"/>
<proteinExistence type="predicted"/>
<dbReference type="EMBL" id="KV441003">
    <property type="protein sequence ID" value="OAD66477.1"/>
    <property type="molecule type" value="Genomic_DNA"/>
</dbReference>
<evidence type="ECO:0000313" key="2">
    <source>
        <dbReference type="EMBL" id="OAD66477.1"/>
    </source>
</evidence>
<feature type="region of interest" description="Disordered" evidence="1">
    <location>
        <begin position="353"/>
        <end position="373"/>
    </location>
</feature>
<evidence type="ECO:0000256" key="1">
    <source>
        <dbReference type="SAM" id="MobiDB-lite"/>
    </source>
</evidence>
<accession>A0A167JQ48</accession>
<dbReference type="RefSeq" id="XP_018284517.1">
    <property type="nucleotide sequence ID" value="XM_018442364.1"/>
</dbReference>
<keyword evidence="3" id="KW-1185">Reference proteome</keyword>
<feature type="compositionally biased region" description="Basic and acidic residues" evidence="1">
    <location>
        <begin position="353"/>
        <end position="364"/>
    </location>
</feature>
<gene>
    <name evidence="2" type="ORF">PHYBLDRAFT_70936</name>
</gene>
<sequence length="509" mass="59106">MTISNDLQLKEETRTGPLQCILSRMLVGLVDECGNRLMVEEELAFFRLAFGDLNVLTNQHNQIYFKHPAFIGKSVLNLAVSNFLSAEYQWIDQEKMEQMYTLIFSNDKLYEMIEIFFEFDKYRSMLLLAYFMNIMSTHSVVEQWITSLLKLFCPVIFKLLPRALYNRLFGLENEENDVSIFKKPETTEKFLNYVVRGKGDIRAINIETVLPAPLSGWSVEIKYKLSPKAEWYIHSRHSPSKRKARELAIIDIVSYYYKNPEMIHSHHLPSLNSRESPENVLLIPYEDYYDIELSLKSLMILKPVVKKEDILEGAGYKRRIMFLDADDDDNDLMVALLGDLLAKDIAEKLSVEESLSKNDSHNPNKEPSISQNLYPRSTDYIDPCYLTKPPDSSIRDIKHDISTFSVYKQEDLDSVKAAIAQRPRLKRALNDNTRQRQPKDYIERIKYILGADITITLESFGPQHSLLFKATCLFRLSKFEIVTKAVLSKKSEAEMQAYRNLIDLLKEQK</sequence>
<dbReference type="Proteomes" id="UP000077315">
    <property type="component" value="Unassembled WGS sequence"/>
</dbReference>
<organism evidence="2 3">
    <name type="scientific">Phycomyces blakesleeanus (strain ATCC 8743b / DSM 1359 / FGSC 10004 / NBRC 33097 / NRRL 1555)</name>
    <dbReference type="NCBI Taxonomy" id="763407"/>
    <lineage>
        <taxon>Eukaryota</taxon>
        <taxon>Fungi</taxon>
        <taxon>Fungi incertae sedis</taxon>
        <taxon>Mucoromycota</taxon>
        <taxon>Mucoromycotina</taxon>
        <taxon>Mucoromycetes</taxon>
        <taxon>Mucorales</taxon>
        <taxon>Phycomycetaceae</taxon>
        <taxon>Phycomyces</taxon>
    </lineage>
</organism>